<comment type="subcellular location">
    <subcellularLocation>
        <location evidence="1 14">Cell membrane</location>
        <topology evidence="1 14">Multi-pass membrane protein</topology>
    </subcellularLocation>
</comment>
<comment type="pathway">
    <text evidence="2 14">Porphyrin-containing compound metabolism; heme O biosynthesis; heme O from protoheme: step 1/1.</text>
</comment>
<keyword evidence="9 14" id="KW-0472">Membrane</keyword>
<dbReference type="NCBIfam" id="NF003349">
    <property type="entry name" value="PRK04375.1-2"/>
    <property type="match status" value="1"/>
</dbReference>
<comment type="similarity">
    <text evidence="14">Belongs to the UbiA prenyltransferase family. Protoheme IX farnesyltransferase subfamily.</text>
</comment>
<organism evidence="15 16">
    <name type="scientific">Bradyrhizobium hipponense</name>
    <dbReference type="NCBI Taxonomy" id="2605638"/>
    <lineage>
        <taxon>Bacteria</taxon>
        <taxon>Pseudomonadati</taxon>
        <taxon>Pseudomonadota</taxon>
        <taxon>Alphaproteobacteria</taxon>
        <taxon>Hyphomicrobiales</taxon>
        <taxon>Nitrobacteraceae</taxon>
        <taxon>Bradyrhizobium</taxon>
    </lineage>
</organism>
<feature type="transmembrane region" description="Helical" evidence="14">
    <location>
        <begin position="138"/>
        <end position="157"/>
    </location>
</feature>
<keyword evidence="8 14" id="KW-0350">Heme biosynthesis</keyword>
<dbReference type="GO" id="GO:0008495">
    <property type="term" value="F:protoheme IX farnesyltransferase activity"/>
    <property type="evidence" value="ECO:0007669"/>
    <property type="project" value="UniProtKB-UniRule"/>
</dbReference>
<feature type="transmembrane region" description="Helical" evidence="14">
    <location>
        <begin position="253"/>
        <end position="278"/>
    </location>
</feature>
<name>A0A5S4YS36_9BRAD</name>
<comment type="catalytic activity">
    <reaction evidence="13 14">
        <text>heme b + (2E,6E)-farnesyl diphosphate + H2O = Fe(II)-heme o + diphosphate</text>
        <dbReference type="Rhea" id="RHEA:28070"/>
        <dbReference type="ChEBI" id="CHEBI:15377"/>
        <dbReference type="ChEBI" id="CHEBI:33019"/>
        <dbReference type="ChEBI" id="CHEBI:60344"/>
        <dbReference type="ChEBI" id="CHEBI:60530"/>
        <dbReference type="ChEBI" id="CHEBI:175763"/>
        <dbReference type="EC" id="2.5.1.141"/>
    </reaction>
</comment>
<feature type="transmembrane region" description="Helical" evidence="14">
    <location>
        <begin position="164"/>
        <end position="182"/>
    </location>
</feature>
<comment type="miscellaneous">
    <text evidence="14">Carbon 2 of the heme B porphyrin ring is defined according to the Fischer nomenclature.</text>
</comment>
<keyword evidence="4 14" id="KW-1003">Cell membrane</keyword>
<evidence type="ECO:0000256" key="2">
    <source>
        <dbReference type="ARBA" id="ARBA00004919"/>
    </source>
</evidence>
<dbReference type="PANTHER" id="PTHR43448:SF7">
    <property type="entry name" value="4-HYDROXYBENZOATE SOLANESYLTRANSFERASE"/>
    <property type="match status" value="1"/>
</dbReference>
<evidence type="ECO:0000256" key="1">
    <source>
        <dbReference type="ARBA" id="ARBA00004651"/>
    </source>
</evidence>
<dbReference type="GO" id="GO:0048034">
    <property type="term" value="P:heme O biosynthetic process"/>
    <property type="evidence" value="ECO:0007669"/>
    <property type="project" value="UniProtKB-UniRule"/>
</dbReference>
<dbReference type="EC" id="2.5.1.141" evidence="3 14"/>
<evidence type="ECO:0000256" key="8">
    <source>
        <dbReference type="ARBA" id="ARBA00023133"/>
    </source>
</evidence>
<dbReference type="Gene3D" id="1.10.357.140">
    <property type="entry name" value="UbiA prenyltransferase"/>
    <property type="match status" value="1"/>
</dbReference>
<dbReference type="PROSITE" id="PS00943">
    <property type="entry name" value="UBIA"/>
    <property type="match status" value="1"/>
</dbReference>
<feature type="transmembrane region" description="Helical" evidence="14">
    <location>
        <begin position="290"/>
        <end position="311"/>
    </location>
</feature>
<feature type="transmembrane region" description="Helical" evidence="14">
    <location>
        <begin position="194"/>
        <end position="212"/>
    </location>
</feature>
<dbReference type="UniPathway" id="UPA00834">
    <property type="reaction ID" value="UER00712"/>
</dbReference>
<dbReference type="Proteomes" id="UP000324797">
    <property type="component" value="Unassembled WGS sequence"/>
</dbReference>
<evidence type="ECO:0000256" key="7">
    <source>
        <dbReference type="ARBA" id="ARBA00022989"/>
    </source>
</evidence>
<evidence type="ECO:0000256" key="11">
    <source>
        <dbReference type="ARBA" id="ARBA00040810"/>
    </source>
</evidence>
<dbReference type="InterPro" id="IPR030470">
    <property type="entry name" value="UbiA_prenylTrfase_CS"/>
</dbReference>
<dbReference type="CDD" id="cd13957">
    <property type="entry name" value="PT_UbiA_Cox10"/>
    <property type="match status" value="1"/>
</dbReference>
<dbReference type="InterPro" id="IPR000537">
    <property type="entry name" value="UbiA_prenyltransferase"/>
</dbReference>
<protein>
    <recommendedName>
        <fullName evidence="11 14">Protoheme IX farnesyltransferase</fullName>
        <ecNumber evidence="3 14">2.5.1.141</ecNumber>
    </recommendedName>
    <alternativeName>
        <fullName evidence="12 14">Heme B farnesyltransferase</fullName>
    </alternativeName>
    <alternativeName>
        <fullName evidence="10 14">Heme O synthase</fullName>
    </alternativeName>
</protein>
<dbReference type="PANTHER" id="PTHR43448">
    <property type="entry name" value="PROTOHEME IX FARNESYLTRANSFERASE, MITOCHONDRIAL"/>
    <property type="match status" value="1"/>
</dbReference>
<evidence type="ECO:0000256" key="4">
    <source>
        <dbReference type="ARBA" id="ARBA00022475"/>
    </source>
</evidence>
<evidence type="ECO:0000256" key="14">
    <source>
        <dbReference type="HAMAP-Rule" id="MF_00154"/>
    </source>
</evidence>
<keyword evidence="6 14" id="KW-0812">Transmembrane</keyword>
<evidence type="ECO:0000256" key="5">
    <source>
        <dbReference type="ARBA" id="ARBA00022679"/>
    </source>
</evidence>
<feature type="transmembrane region" description="Helical" evidence="14">
    <location>
        <begin position="65"/>
        <end position="89"/>
    </location>
</feature>
<dbReference type="GO" id="GO:0005886">
    <property type="term" value="C:plasma membrane"/>
    <property type="evidence" value="ECO:0007669"/>
    <property type="project" value="UniProtKB-SubCell"/>
</dbReference>
<accession>A0A5S4YS36</accession>
<dbReference type="InterPro" id="IPR006369">
    <property type="entry name" value="Protohaem_IX_farnesylTrfase"/>
</dbReference>
<evidence type="ECO:0000256" key="3">
    <source>
        <dbReference type="ARBA" id="ARBA00012292"/>
    </source>
</evidence>
<dbReference type="NCBIfam" id="TIGR01473">
    <property type="entry name" value="cyoE_ctaB"/>
    <property type="match status" value="1"/>
</dbReference>
<dbReference type="AlphaFoldDB" id="A0A5S4YS36"/>
<evidence type="ECO:0000256" key="13">
    <source>
        <dbReference type="ARBA" id="ARBA00047690"/>
    </source>
</evidence>
<dbReference type="HAMAP" id="MF_00154">
    <property type="entry name" value="CyoE_CtaB"/>
    <property type="match status" value="1"/>
</dbReference>
<feature type="transmembrane region" description="Helical" evidence="14">
    <location>
        <begin position="42"/>
        <end position="59"/>
    </location>
</feature>
<comment type="caution">
    <text evidence="15">The sequence shown here is derived from an EMBL/GenBank/DDBJ whole genome shotgun (WGS) entry which is preliminary data.</text>
</comment>
<evidence type="ECO:0000256" key="12">
    <source>
        <dbReference type="ARBA" id="ARBA00042475"/>
    </source>
</evidence>
<evidence type="ECO:0000256" key="6">
    <source>
        <dbReference type="ARBA" id="ARBA00022692"/>
    </source>
</evidence>
<keyword evidence="5 14" id="KW-0808">Transferase</keyword>
<keyword evidence="16" id="KW-1185">Reference proteome</keyword>
<gene>
    <name evidence="14" type="primary">ctaB</name>
    <name evidence="15" type="ORF">FXV83_12080</name>
</gene>
<sequence>MNVKSIAVRLEERRGRFASSSRLARPQAGHRRASDFAALTKPRVMILAVFTALVGMSIAPTRPDVLTTLAAVLAIAAGAGSAGVLNMWYDADIDAVMSRTAMRPIPLGKISRLEALVLGLVLGGLAVVVLALATNLMAAALLAGTVLFYVVVYTAWLKRTTPHNIVIGGAAGALPPVVGWVAATGQIGLEPLTLFLIIFLWTPPHFWALALNRADDYARAGVPMLPIVAGRAATTRQILIYSGLLALASELPWAIGFAGTVYGAIAAICGALFLLLAVQLNRSFGPDRRSAHRLFVFSIAYLFVLFAALLVDRGGNSSPLMRASHAGLGISVHGELLSETVRTAWRTINLSEV</sequence>
<keyword evidence="7 14" id="KW-1133">Transmembrane helix</keyword>
<dbReference type="Pfam" id="PF01040">
    <property type="entry name" value="UbiA"/>
    <property type="match status" value="1"/>
</dbReference>
<evidence type="ECO:0000313" key="15">
    <source>
        <dbReference type="EMBL" id="TYO66267.1"/>
    </source>
</evidence>
<feature type="transmembrane region" description="Helical" evidence="14">
    <location>
        <begin position="110"/>
        <end position="132"/>
    </location>
</feature>
<proteinExistence type="inferred from homology"/>
<dbReference type="InterPro" id="IPR044878">
    <property type="entry name" value="UbiA_sf"/>
</dbReference>
<dbReference type="RefSeq" id="WP_148739400.1">
    <property type="nucleotide sequence ID" value="NZ_VSTH01000038.1"/>
</dbReference>
<comment type="function">
    <text evidence="14">Converts heme B (protoheme IX) to heme O by substitution of the vinyl group on carbon 2 of heme B porphyrin ring with a hydroxyethyl farnesyl side group.</text>
</comment>
<reference evidence="15 16" key="1">
    <citation type="submission" date="2019-08" db="EMBL/GenBank/DDBJ databases">
        <title>Bradyrhizobium hipponensis sp. nov., a rhizobium isolated from a Lupinus angustifolius root nodule in Tunisia.</title>
        <authorList>
            <person name="Off K."/>
            <person name="Rejili M."/>
            <person name="Mars M."/>
            <person name="Brachmann A."/>
            <person name="Marin M."/>
        </authorList>
    </citation>
    <scope>NUCLEOTIDE SEQUENCE [LARGE SCALE GENOMIC DNA]</scope>
    <source>
        <strain evidence="16">aSej3</strain>
    </source>
</reference>
<dbReference type="EMBL" id="VSTH01000038">
    <property type="protein sequence ID" value="TYO66267.1"/>
    <property type="molecule type" value="Genomic_DNA"/>
</dbReference>
<evidence type="ECO:0000256" key="9">
    <source>
        <dbReference type="ARBA" id="ARBA00023136"/>
    </source>
</evidence>
<evidence type="ECO:0000256" key="10">
    <source>
        <dbReference type="ARBA" id="ARBA00030253"/>
    </source>
</evidence>
<evidence type="ECO:0000313" key="16">
    <source>
        <dbReference type="Proteomes" id="UP000324797"/>
    </source>
</evidence>